<keyword evidence="4" id="KW-1185">Reference proteome</keyword>
<reference evidence="3" key="5">
    <citation type="submission" date="2015-04" db="UniProtKB">
        <authorList>
            <consortium name="EnsemblPlants"/>
        </authorList>
    </citation>
    <scope>IDENTIFICATION</scope>
    <source>
        <strain evidence="3">cv. Jemalong A17</strain>
    </source>
</reference>
<accession>A0A0C3V761</accession>
<dbReference type="Proteomes" id="UP000002051">
    <property type="component" value="Chromosome 2"/>
</dbReference>
<dbReference type="EnsemblPlants" id="AES67202">
    <property type="protein sequence ID" value="AES67202"/>
    <property type="gene ID" value="MTR_2g088010"/>
</dbReference>
<reference evidence="2 4" key="3">
    <citation type="journal article" date="2011" name="Nature">
        <title>The Medicago genome provides insight into the evolution of rhizobial symbioses.</title>
        <authorList>
            <person name="Young N.D."/>
            <person name="Debelle F."/>
            <person name="Oldroyd G.E."/>
            <person name="Geurts R."/>
            <person name="Cannon S.B."/>
            <person name="Udvardi M.K."/>
            <person name="Benedito V.A."/>
            <person name="Mayer K.F."/>
            <person name="Gouzy J."/>
            <person name="Schoof H."/>
            <person name="Van de Peer Y."/>
            <person name="Proost S."/>
            <person name="Cook D.R."/>
            <person name="Meyers B.C."/>
            <person name="Spannagl M."/>
            <person name="Cheung F."/>
            <person name="De Mita S."/>
            <person name="Krishnakumar V."/>
            <person name="Gundlach H."/>
            <person name="Zhou S."/>
            <person name="Mudge J."/>
            <person name="Bharti A.K."/>
            <person name="Murray J.D."/>
            <person name="Naoumkina M.A."/>
            <person name="Rosen B."/>
            <person name="Silverstein K.A."/>
            <person name="Tang H."/>
            <person name="Rombauts S."/>
            <person name="Zhao P.X."/>
            <person name="Zhou P."/>
            <person name="Barbe V."/>
            <person name="Bardou P."/>
            <person name="Bechner M."/>
            <person name="Bellec A."/>
            <person name="Berger A."/>
            <person name="Berges H."/>
            <person name="Bidwell S."/>
            <person name="Bisseling T."/>
            <person name="Choisne N."/>
            <person name="Couloux A."/>
            <person name="Denny R."/>
            <person name="Deshpande S."/>
            <person name="Dai X."/>
            <person name="Doyle J.J."/>
            <person name="Dudez A.M."/>
            <person name="Farmer A.D."/>
            <person name="Fouteau S."/>
            <person name="Franken C."/>
            <person name="Gibelin C."/>
            <person name="Gish J."/>
            <person name="Goldstein S."/>
            <person name="Gonzalez A.J."/>
            <person name="Green P.J."/>
            <person name="Hallab A."/>
            <person name="Hartog M."/>
            <person name="Hua A."/>
            <person name="Humphray S.J."/>
            <person name="Jeong D.H."/>
            <person name="Jing Y."/>
            <person name="Jocker A."/>
            <person name="Kenton S.M."/>
            <person name="Kim D.J."/>
            <person name="Klee K."/>
            <person name="Lai H."/>
            <person name="Lang C."/>
            <person name="Lin S."/>
            <person name="Macmil S.L."/>
            <person name="Magdelenat G."/>
            <person name="Matthews L."/>
            <person name="McCorrison J."/>
            <person name="Monaghan E.L."/>
            <person name="Mun J.H."/>
            <person name="Najar F.Z."/>
            <person name="Nicholson C."/>
            <person name="Noirot C."/>
            <person name="O'Bleness M."/>
            <person name="Paule C.R."/>
            <person name="Poulain J."/>
            <person name="Prion F."/>
            <person name="Qin B."/>
            <person name="Qu C."/>
            <person name="Retzel E.F."/>
            <person name="Riddle C."/>
            <person name="Sallet E."/>
            <person name="Samain S."/>
            <person name="Samson N."/>
            <person name="Sanders I."/>
            <person name="Saurat O."/>
            <person name="Scarpelli C."/>
            <person name="Schiex T."/>
            <person name="Segurens B."/>
            <person name="Severin A.J."/>
            <person name="Sherrier D.J."/>
            <person name="Shi R."/>
            <person name="Sims S."/>
            <person name="Singer S.R."/>
            <person name="Sinharoy S."/>
            <person name="Sterck L."/>
            <person name="Viollet A."/>
            <person name="Wang B.B."/>
            <person name="Wang K."/>
            <person name="Wang M."/>
            <person name="Wang X."/>
            <person name="Warfsmann J."/>
            <person name="Weissenbach J."/>
            <person name="White D.D."/>
            <person name="White J.D."/>
            <person name="Wiley G.B."/>
            <person name="Wincker P."/>
            <person name="Xing Y."/>
            <person name="Yang L."/>
            <person name="Yao Z."/>
            <person name="Ying F."/>
            <person name="Zhai J."/>
            <person name="Zhou L."/>
            <person name="Zuber A."/>
            <person name="Denarie J."/>
            <person name="Dixon R.A."/>
            <person name="May G.D."/>
            <person name="Schwartz D.C."/>
            <person name="Rogers J."/>
            <person name="Quetier F."/>
            <person name="Town C.D."/>
            <person name="Roe B.A."/>
        </authorList>
    </citation>
    <scope>NUCLEOTIDE SEQUENCE [LARGE SCALE GENOMIC DNA]</scope>
    <source>
        <strain evidence="2">A17</strain>
        <strain evidence="3 4">cv. Jemalong A17</strain>
    </source>
</reference>
<proteinExistence type="predicted"/>
<gene>
    <name evidence="2" type="ordered locus">MTR_2g088010</name>
    <name evidence="1" type="ORF">MtrDRAFT_AC157488g2v2</name>
</gene>
<evidence type="ECO:0000313" key="3">
    <source>
        <dbReference type="EnsemblPlants" id="AES67202"/>
    </source>
</evidence>
<organism evidence="1">
    <name type="scientific">Medicago truncatula</name>
    <name type="common">Barrel medic</name>
    <name type="synonym">Medicago tribuloides</name>
    <dbReference type="NCBI Taxonomy" id="3880"/>
    <lineage>
        <taxon>Eukaryota</taxon>
        <taxon>Viridiplantae</taxon>
        <taxon>Streptophyta</taxon>
        <taxon>Embryophyta</taxon>
        <taxon>Tracheophyta</taxon>
        <taxon>Spermatophyta</taxon>
        <taxon>Magnoliopsida</taxon>
        <taxon>eudicotyledons</taxon>
        <taxon>Gunneridae</taxon>
        <taxon>Pentapetalae</taxon>
        <taxon>rosids</taxon>
        <taxon>fabids</taxon>
        <taxon>Fabales</taxon>
        <taxon>Fabaceae</taxon>
        <taxon>Papilionoideae</taxon>
        <taxon>50 kb inversion clade</taxon>
        <taxon>NPAAA clade</taxon>
        <taxon>Hologalegina</taxon>
        <taxon>IRL clade</taxon>
        <taxon>Trifolieae</taxon>
        <taxon>Medicago</taxon>
    </lineage>
</organism>
<dbReference type="PaxDb" id="3880-AES67202"/>
<name>Q2HT22_MEDTR</name>
<dbReference type="EMBL" id="CM001218">
    <property type="protein sequence ID" value="AES67202.2"/>
    <property type="molecule type" value="Genomic_DNA"/>
</dbReference>
<reference evidence="1" key="1">
    <citation type="submission" date="2005-02" db="EMBL/GenBank/DDBJ databases">
        <authorList>
            <person name="Town C.D."/>
        </authorList>
    </citation>
    <scope>NUCLEOTIDE SEQUENCE</scope>
</reference>
<dbReference type="AlphaFoldDB" id="Q2HT22"/>
<evidence type="ECO:0000313" key="1">
    <source>
        <dbReference type="EMBL" id="ABN08519.1"/>
    </source>
</evidence>
<dbReference type="HOGENOM" id="CLU_125180_2_1_1"/>
<accession>Q2HT22</accession>
<evidence type="ECO:0000313" key="4">
    <source>
        <dbReference type="Proteomes" id="UP000002051"/>
    </source>
</evidence>
<protein>
    <submittedName>
        <fullName evidence="1 3">Uncharacterized protein</fullName>
    </submittedName>
</protein>
<dbReference type="EMBL" id="AC157488">
    <property type="protein sequence ID" value="ABN08519.1"/>
    <property type="molecule type" value="Genomic_DNA"/>
</dbReference>
<reference evidence="2 4" key="4">
    <citation type="journal article" date="2014" name="BMC Genomics">
        <title>An improved genome release (version Mt4.0) for the model legume Medicago truncatula.</title>
        <authorList>
            <person name="Tang H."/>
            <person name="Krishnakumar V."/>
            <person name="Bidwell S."/>
            <person name="Rosen B."/>
            <person name="Chan A."/>
            <person name="Zhou S."/>
            <person name="Gentzbittel L."/>
            <person name="Childs K.L."/>
            <person name="Yandell M."/>
            <person name="Gundlach H."/>
            <person name="Mayer K.F."/>
            <person name="Schwartz D.C."/>
            <person name="Town C.D."/>
        </authorList>
    </citation>
    <scope>GENOME REANNOTATION</scope>
    <source>
        <strain evidence="3 4">cv. Jemalong A17</strain>
    </source>
</reference>
<sequence length="74" mass="8570">MHIYPVDLNTNLGAVYYNGGKPNLFSVWVDVTSVDLKDHLDQINRRLNHRDTRRVDGVGYRRSSIDPIGRLQFN</sequence>
<reference evidence="1" key="2">
    <citation type="submission" date="2007-03" db="EMBL/GenBank/DDBJ databases">
        <authorList>
            <consortium name="The International Medicago Genome Annotation Group"/>
        </authorList>
    </citation>
    <scope>NUCLEOTIDE SEQUENCE</scope>
</reference>
<evidence type="ECO:0000313" key="2">
    <source>
        <dbReference type="EMBL" id="AES67202.2"/>
    </source>
</evidence>
<accession>G7ITV8</accession>